<dbReference type="InterPro" id="IPR024520">
    <property type="entry name" value="DUF3558"/>
</dbReference>
<comment type="caution">
    <text evidence="3">The sequence shown here is derived from an EMBL/GenBank/DDBJ whole genome shotgun (WGS) entry which is preliminary data.</text>
</comment>
<accession>A0ABN1V9N5</accession>
<evidence type="ECO:0008006" key="5">
    <source>
        <dbReference type="Google" id="ProtNLM"/>
    </source>
</evidence>
<evidence type="ECO:0000256" key="1">
    <source>
        <dbReference type="SAM" id="MobiDB-lite"/>
    </source>
</evidence>
<evidence type="ECO:0000313" key="3">
    <source>
        <dbReference type="EMBL" id="GAA1201181.1"/>
    </source>
</evidence>
<dbReference type="Proteomes" id="UP001500467">
    <property type="component" value="Unassembled WGS sequence"/>
</dbReference>
<keyword evidence="4" id="KW-1185">Reference proteome</keyword>
<proteinExistence type="predicted"/>
<reference evidence="3 4" key="1">
    <citation type="journal article" date="2019" name="Int. J. Syst. Evol. Microbiol.">
        <title>The Global Catalogue of Microorganisms (GCM) 10K type strain sequencing project: providing services to taxonomists for standard genome sequencing and annotation.</title>
        <authorList>
            <consortium name="The Broad Institute Genomics Platform"/>
            <consortium name="The Broad Institute Genome Sequencing Center for Infectious Disease"/>
            <person name="Wu L."/>
            <person name="Ma J."/>
        </authorList>
    </citation>
    <scope>NUCLEOTIDE SEQUENCE [LARGE SCALE GENOMIC DNA]</scope>
    <source>
        <strain evidence="3 4">JCM 13022</strain>
    </source>
</reference>
<keyword evidence="2" id="KW-0732">Signal</keyword>
<feature type="chain" id="PRO_5046888220" description="DUF3558 domain-containing protein" evidence="2">
    <location>
        <begin position="23"/>
        <end position="178"/>
    </location>
</feature>
<protein>
    <recommendedName>
        <fullName evidence="5">DUF3558 domain-containing protein</fullName>
    </recommendedName>
</protein>
<dbReference type="Pfam" id="PF12079">
    <property type="entry name" value="DUF3558"/>
    <property type="match status" value="1"/>
</dbReference>
<dbReference type="EMBL" id="BAAALM010000005">
    <property type="protein sequence ID" value="GAA1201181.1"/>
    <property type="molecule type" value="Genomic_DNA"/>
</dbReference>
<feature type="region of interest" description="Disordered" evidence="1">
    <location>
        <begin position="25"/>
        <end position="52"/>
    </location>
</feature>
<feature type="signal peptide" evidence="2">
    <location>
        <begin position="1"/>
        <end position="22"/>
    </location>
</feature>
<evidence type="ECO:0000313" key="4">
    <source>
        <dbReference type="Proteomes" id="UP001500467"/>
    </source>
</evidence>
<dbReference type="RefSeq" id="WP_253857208.1">
    <property type="nucleotide sequence ID" value="NZ_BAAALM010000005.1"/>
</dbReference>
<dbReference type="PROSITE" id="PS51257">
    <property type="entry name" value="PROKAR_LIPOPROTEIN"/>
    <property type="match status" value="1"/>
</dbReference>
<organism evidence="3 4">
    <name type="scientific">Prauserella alba</name>
    <dbReference type="NCBI Taxonomy" id="176898"/>
    <lineage>
        <taxon>Bacteria</taxon>
        <taxon>Bacillati</taxon>
        <taxon>Actinomycetota</taxon>
        <taxon>Actinomycetes</taxon>
        <taxon>Pseudonocardiales</taxon>
        <taxon>Pseudonocardiaceae</taxon>
        <taxon>Prauserella</taxon>
    </lineage>
</organism>
<gene>
    <name evidence="3" type="ORF">GCM10009675_17110</name>
</gene>
<sequence>MTTKPSRLVFMTTAIAATLSLAACGSESGGTDSAPASAPLSAPDGQAAWQQQDPCSLLSEQELQPYLGDKAGSIPPERSSKLNRSTCEWKVSKYDGVRLVLWQPPAPTVVTDRDKTVEVGERTGYITSETSTSCLMDVKADPAYLQIDVNAADVDSGREHYCEVAAETAQAALTKLGW</sequence>
<feature type="compositionally biased region" description="Low complexity" evidence="1">
    <location>
        <begin position="33"/>
        <end position="43"/>
    </location>
</feature>
<name>A0ABN1V9N5_9PSEU</name>
<evidence type="ECO:0000256" key="2">
    <source>
        <dbReference type="SAM" id="SignalP"/>
    </source>
</evidence>